<sequence length="315" mass="35565">MELSQSYYPTVFSSLPSEVLLLIISNFCLHCREPDRGLQIYYPTKHQEYDQPSWHALDLQALYSTCLVSRRLRDVAQPILYHEFIPGYADSFLSRRYEWTGRLISFFRTVTLRRDLANLVQGVYLSHWLLGPIIVESGRVEAVLEESARIRGINLSDFLEPFHNLPARAHLKPYRPAADELVAMLLSFLPNLSRLYLTMATPPSPIPVSALMTAGARLSLQTIEICARNSNLRSRLGGILEMSLTSLNTLDINSYCSYNGDKLGLSGMFFPNLRNISVTLSGMSGSDLEILLSCCTGLETFIYDASKLITILWRS</sequence>
<dbReference type="Proteomes" id="UP001305414">
    <property type="component" value="Unassembled WGS sequence"/>
</dbReference>
<comment type="caution">
    <text evidence="2">The sequence shown here is derived from an EMBL/GenBank/DDBJ whole genome shotgun (WGS) entry which is preliminary data.</text>
</comment>
<protein>
    <recommendedName>
        <fullName evidence="1">F-box/LRR-repeat protein 15/At3g58940/PEG3-like LRR domain-containing protein</fullName>
    </recommendedName>
</protein>
<dbReference type="AlphaFoldDB" id="A0AAN7UYG1"/>
<dbReference type="EMBL" id="JAWHQM010000013">
    <property type="protein sequence ID" value="KAK5630019.1"/>
    <property type="molecule type" value="Genomic_DNA"/>
</dbReference>
<evidence type="ECO:0000313" key="3">
    <source>
        <dbReference type="Proteomes" id="UP001305414"/>
    </source>
</evidence>
<name>A0AAN7UYG1_9PEZI</name>
<keyword evidence="3" id="KW-1185">Reference proteome</keyword>
<reference evidence="2 3" key="1">
    <citation type="submission" date="2023-10" db="EMBL/GenBank/DDBJ databases">
        <title>Draft genome sequence of Xylaria bambusicola isolate GMP-LS, the root and basal stem rot pathogen of sugarcane in Indonesia.</title>
        <authorList>
            <person name="Selvaraj P."/>
            <person name="Muralishankar V."/>
            <person name="Muruganantham S."/>
            <person name="Sp S."/>
            <person name="Haryani S."/>
            <person name="Lau K.J.X."/>
            <person name="Naqvi N.I."/>
        </authorList>
    </citation>
    <scope>NUCLEOTIDE SEQUENCE [LARGE SCALE GENOMIC DNA]</scope>
    <source>
        <strain evidence="2">GMP-LS</strain>
    </source>
</reference>
<accession>A0AAN7UYG1</accession>
<gene>
    <name evidence="2" type="ORF">RRF57_005734</name>
</gene>
<dbReference type="Pfam" id="PF24758">
    <property type="entry name" value="LRR_At5g56370"/>
    <property type="match status" value="1"/>
</dbReference>
<organism evidence="2 3">
    <name type="scientific">Xylaria bambusicola</name>
    <dbReference type="NCBI Taxonomy" id="326684"/>
    <lineage>
        <taxon>Eukaryota</taxon>
        <taxon>Fungi</taxon>
        <taxon>Dikarya</taxon>
        <taxon>Ascomycota</taxon>
        <taxon>Pezizomycotina</taxon>
        <taxon>Sordariomycetes</taxon>
        <taxon>Xylariomycetidae</taxon>
        <taxon>Xylariales</taxon>
        <taxon>Xylariaceae</taxon>
        <taxon>Xylaria</taxon>
    </lineage>
</organism>
<feature type="domain" description="F-box/LRR-repeat protein 15/At3g58940/PEG3-like LRR" evidence="1">
    <location>
        <begin position="216"/>
        <end position="304"/>
    </location>
</feature>
<proteinExistence type="predicted"/>
<evidence type="ECO:0000259" key="1">
    <source>
        <dbReference type="Pfam" id="PF24758"/>
    </source>
</evidence>
<dbReference type="InterPro" id="IPR055411">
    <property type="entry name" value="LRR_FXL15/At3g58940/PEG3-like"/>
</dbReference>
<dbReference type="Gene3D" id="3.80.10.10">
    <property type="entry name" value="Ribonuclease Inhibitor"/>
    <property type="match status" value="1"/>
</dbReference>
<dbReference type="InterPro" id="IPR032675">
    <property type="entry name" value="LRR_dom_sf"/>
</dbReference>
<evidence type="ECO:0000313" key="2">
    <source>
        <dbReference type="EMBL" id="KAK5630019.1"/>
    </source>
</evidence>